<dbReference type="Proteomes" id="UP000501939">
    <property type="component" value="Chromosome"/>
</dbReference>
<dbReference type="KEGG" id="alj:G8D99_07810"/>
<organism evidence="1 2">
    <name type="scientific">Acinetobacter lanii</name>
    <dbReference type="NCBI Taxonomy" id="2715163"/>
    <lineage>
        <taxon>Bacteria</taxon>
        <taxon>Pseudomonadati</taxon>
        <taxon>Pseudomonadota</taxon>
        <taxon>Gammaproteobacteria</taxon>
        <taxon>Moraxellales</taxon>
        <taxon>Moraxellaceae</taxon>
        <taxon>Acinetobacter</taxon>
    </lineage>
</organism>
<dbReference type="EMBL" id="CP049916">
    <property type="protein sequence ID" value="QIO08926.1"/>
    <property type="molecule type" value="Genomic_DNA"/>
</dbReference>
<keyword evidence="2" id="KW-1185">Reference proteome</keyword>
<dbReference type="AlphaFoldDB" id="A0A6G8S3Y4"/>
<name>A0A6G8S3Y4_9GAMM</name>
<proteinExistence type="predicted"/>
<accession>A0A6G8S3Y4</accession>
<protein>
    <submittedName>
        <fullName evidence="1">Uncharacterized protein</fullName>
    </submittedName>
</protein>
<gene>
    <name evidence="1" type="ORF">G8D99_07810</name>
</gene>
<evidence type="ECO:0000313" key="1">
    <source>
        <dbReference type="EMBL" id="QIO08926.1"/>
    </source>
</evidence>
<dbReference type="RefSeq" id="WP_166324124.1">
    <property type="nucleotide sequence ID" value="NZ_CP049916.1"/>
</dbReference>
<evidence type="ECO:0000313" key="2">
    <source>
        <dbReference type="Proteomes" id="UP000501939"/>
    </source>
</evidence>
<reference evidence="1 2" key="1">
    <citation type="submission" date="2020-03" db="EMBL/GenBank/DDBJ databases">
        <authorList>
            <person name="Zhu W."/>
        </authorList>
    </citation>
    <scope>NUCLEOTIDE SEQUENCE [LARGE SCALE GENOMIC DNA]</scope>
    <source>
        <strain evidence="1 2">185</strain>
    </source>
</reference>
<sequence>MKIKPCPDNKAEPGDRDEYTIETNKIIGYDRDTGEQLSKLFIVVERNTNKLVTAFPIK</sequence>